<keyword evidence="4" id="KW-1185">Reference proteome</keyword>
<keyword evidence="2" id="KW-0472">Membrane</keyword>
<dbReference type="PANTHER" id="PTHR35394:SF5">
    <property type="entry name" value="DUF3176 DOMAIN-CONTAINING PROTEIN"/>
    <property type="match status" value="1"/>
</dbReference>
<sequence length="527" mass="57908">MMESQQRQSGDQYPEGGERPSWDPSSGRVSPIEFSGPSHDAYQPVREGLDTPPIYPVKEQEQPPTSVVPQQRTVSDLWLWEIVSNFISIACIVVIAVILSVFDGKALSQWQPPIKPNALISIFATIAKATLLLPVAECISQIKWLYYGKEYRSLVDVQCFDQASRGPWGSLMFLWRFRARSLVASFGCLITIVSLAVDPFTQQIISYPERSVSLGNTSASVNAARVYDTGLTASQHNMFSQYMDVGMQAAILSGLYGESSTVSHYCPTGNCTWPDITSLSVCNSCSNVTTSTNRTCNSSGQANVCQFTTPAGHEMQAKSGVKGAGVYNTLINASTVNLARGSTADILSFGAIILEESQEAFEVPLAEAYDCSFRWCVRTYSGFNISSGVINSGTHTSNDLEYVEDIGDVAQPNEADDGVYEVFQIPDNVSWTGNRTYVINFKDEQTTGAFMATLFDVGLYSQRAYTESLEGVRIDYTLFKSSNFTRTIDNIANSMTTRVRNGKNATGASGEAWKNETFIKVSWAWFI</sequence>
<gene>
    <name evidence="3" type="ORF">K452DRAFT_347514</name>
</gene>
<keyword evidence="2" id="KW-1133">Transmembrane helix</keyword>
<organism evidence="3 4">
    <name type="scientific">Aplosporella prunicola CBS 121167</name>
    <dbReference type="NCBI Taxonomy" id="1176127"/>
    <lineage>
        <taxon>Eukaryota</taxon>
        <taxon>Fungi</taxon>
        <taxon>Dikarya</taxon>
        <taxon>Ascomycota</taxon>
        <taxon>Pezizomycotina</taxon>
        <taxon>Dothideomycetes</taxon>
        <taxon>Dothideomycetes incertae sedis</taxon>
        <taxon>Botryosphaeriales</taxon>
        <taxon>Aplosporellaceae</taxon>
        <taxon>Aplosporella</taxon>
    </lineage>
</organism>
<reference evidence="3" key="1">
    <citation type="journal article" date="2020" name="Stud. Mycol.">
        <title>101 Dothideomycetes genomes: a test case for predicting lifestyles and emergence of pathogens.</title>
        <authorList>
            <person name="Haridas S."/>
            <person name="Albert R."/>
            <person name="Binder M."/>
            <person name="Bloem J."/>
            <person name="Labutti K."/>
            <person name="Salamov A."/>
            <person name="Andreopoulos B."/>
            <person name="Baker S."/>
            <person name="Barry K."/>
            <person name="Bills G."/>
            <person name="Bluhm B."/>
            <person name="Cannon C."/>
            <person name="Castanera R."/>
            <person name="Culley D."/>
            <person name="Daum C."/>
            <person name="Ezra D."/>
            <person name="Gonzalez J."/>
            <person name="Henrissat B."/>
            <person name="Kuo A."/>
            <person name="Liang C."/>
            <person name="Lipzen A."/>
            <person name="Lutzoni F."/>
            <person name="Magnuson J."/>
            <person name="Mondo S."/>
            <person name="Nolan M."/>
            <person name="Ohm R."/>
            <person name="Pangilinan J."/>
            <person name="Park H.-J."/>
            <person name="Ramirez L."/>
            <person name="Alfaro M."/>
            <person name="Sun H."/>
            <person name="Tritt A."/>
            <person name="Yoshinaga Y."/>
            <person name="Zwiers L.-H."/>
            <person name="Turgeon B."/>
            <person name="Goodwin S."/>
            <person name="Spatafora J."/>
            <person name="Crous P."/>
            <person name="Grigoriev I."/>
        </authorList>
    </citation>
    <scope>NUCLEOTIDE SEQUENCE</scope>
    <source>
        <strain evidence="3">CBS 121167</strain>
    </source>
</reference>
<feature type="compositionally biased region" description="Polar residues" evidence="1">
    <location>
        <begin position="1"/>
        <end position="11"/>
    </location>
</feature>
<dbReference type="Pfam" id="PF11374">
    <property type="entry name" value="DUF3176"/>
    <property type="match status" value="1"/>
</dbReference>
<dbReference type="OrthoDB" id="5376804at2759"/>
<dbReference type="PANTHER" id="PTHR35394">
    <property type="entry name" value="DUF3176 DOMAIN-CONTAINING PROTEIN"/>
    <property type="match status" value="1"/>
</dbReference>
<feature type="transmembrane region" description="Helical" evidence="2">
    <location>
        <begin position="182"/>
        <end position="201"/>
    </location>
</feature>
<dbReference type="Proteomes" id="UP000799438">
    <property type="component" value="Unassembled WGS sequence"/>
</dbReference>
<keyword evidence="2" id="KW-0812">Transmembrane</keyword>
<dbReference type="GeneID" id="54303005"/>
<dbReference type="EMBL" id="ML995567">
    <property type="protein sequence ID" value="KAF2135590.1"/>
    <property type="molecule type" value="Genomic_DNA"/>
</dbReference>
<feature type="transmembrane region" description="Helical" evidence="2">
    <location>
        <begin position="119"/>
        <end position="139"/>
    </location>
</feature>
<evidence type="ECO:0000313" key="4">
    <source>
        <dbReference type="Proteomes" id="UP000799438"/>
    </source>
</evidence>
<feature type="non-terminal residue" evidence="3">
    <location>
        <position position="527"/>
    </location>
</feature>
<evidence type="ECO:0000313" key="3">
    <source>
        <dbReference type="EMBL" id="KAF2135590.1"/>
    </source>
</evidence>
<accession>A0A6A6AV89</accession>
<feature type="transmembrane region" description="Helical" evidence="2">
    <location>
        <begin position="77"/>
        <end position="99"/>
    </location>
</feature>
<dbReference type="InterPro" id="IPR021514">
    <property type="entry name" value="DUF3176"/>
</dbReference>
<protein>
    <submittedName>
        <fullName evidence="3">Uncharacterized protein</fullName>
    </submittedName>
</protein>
<dbReference type="RefSeq" id="XP_033391308.1">
    <property type="nucleotide sequence ID" value="XM_033545497.1"/>
</dbReference>
<proteinExistence type="predicted"/>
<dbReference type="AlphaFoldDB" id="A0A6A6AV89"/>
<evidence type="ECO:0000256" key="1">
    <source>
        <dbReference type="SAM" id="MobiDB-lite"/>
    </source>
</evidence>
<evidence type="ECO:0000256" key="2">
    <source>
        <dbReference type="SAM" id="Phobius"/>
    </source>
</evidence>
<name>A0A6A6AV89_9PEZI</name>
<feature type="region of interest" description="Disordered" evidence="1">
    <location>
        <begin position="1"/>
        <end position="45"/>
    </location>
</feature>